<sequence>MPPIQPTYHSRIFRDFKEIEESNHRRIIHFYEGQEGQIRGLDFEEYFELLMAYVNGLFEVGYHQKHLLMVEVAIGEVIAQNVRLYKGEDVLERLLFRKAASHYRCLQYDACDHTLKELVRINPFHTDAAAFLKKCLRRKEPRFVQHAKALSIAAFLVAALVIAFEVLLVRPFYEVYAKDVELSRNGVFALGCLSLIGGLLIHRWRVSQKVEAFVRRARAAKGA</sequence>
<keyword evidence="1" id="KW-0812">Transmembrane</keyword>
<proteinExistence type="predicted"/>
<keyword evidence="1" id="KW-1133">Transmembrane helix</keyword>
<evidence type="ECO:0000256" key="1">
    <source>
        <dbReference type="SAM" id="Phobius"/>
    </source>
</evidence>
<comment type="caution">
    <text evidence="2">The sequence shown here is derived from an EMBL/GenBank/DDBJ whole genome shotgun (WGS) entry which is preliminary data.</text>
</comment>
<gene>
    <name evidence="2" type="ORF">FRY97_03740</name>
</gene>
<dbReference type="Proteomes" id="UP000321580">
    <property type="component" value="Unassembled WGS sequence"/>
</dbReference>
<keyword evidence="1" id="KW-0472">Membrane</keyword>
<reference evidence="2 3" key="1">
    <citation type="submission" date="2019-08" db="EMBL/GenBank/DDBJ databases">
        <title>Genome of Phaeodactylibacter luteus.</title>
        <authorList>
            <person name="Bowman J.P."/>
        </authorList>
    </citation>
    <scope>NUCLEOTIDE SEQUENCE [LARGE SCALE GENOMIC DNA]</scope>
    <source>
        <strain evidence="2 3">KCTC 42180</strain>
    </source>
</reference>
<dbReference type="EMBL" id="VOOR01000005">
    <property type="protein sequence ID" value="TXB67969.1"/>
    <property type="molecule type" value="Genomic_DNA"/>
</dbReference>
<accession>A0A5C6S1X3</accession>
<organism evidence="2 3">
    <name type="scientific">Phaeodactylibacter luteus</name>
    <dbReference type="NCBI Taxonomy" id="1564516"/>
    <lineage>
        <taxon>Bacteria</taxon>
        <taxon>Pseudomonadati</taxon>
        <taxon>Bacteroidota</taxon>
        <taxon>Saprospiria</taxon>
        <taxon>Saprospirales</taxon>
        <taxon>Haliscomenobacteraceae</taxon>
        <taxon>Phaeodactylibacter</taxon>
    </lineage>
</organism>
<evidence type="ECO:0000313" key="2">
    <source>
        <dbReference type="EMBL" id="TXB67969.1"/>
    </source>
</evidence>
<keyword evidence="3" id="KW-1185">Reference proteome</keyword>
<feature type="transmembrane region" description="Helical" evidence="1">
    <location>
        <begin position="147"/>
        <end position="167"/>
    </location>
</feature>
<feature type="transmembrane region" description="Helical" evidence="1">
    <location>
        <begin position="187"/>
        <end position="206"/>
    </location>
</feature>
<dbReference type="RefSeq" id="WP_147166090.1">
    <property type="nucleotide sequence ID" value="NZ_VOOR01000005.1"/>
</dbReference>
<protein>
    <submittedName>
        <fullName evidence="2">Uncharacterized protein</fullName>
    </submittedName>
</protein>
<evidence type="ECO:0000313" key="3">
    <source>
        <dbReference type="Proteomes" id="UP000321580"/>
    </source>
</evidence>
<dbReference type="AlphaFoldDB" id="A0A5C6S1X3"/>
<name>A0A5C6S1X3_9BACT</name>
<dbReference type="OrthoDB" id="1492921at2"/>